<dbReference type="PANTHER" id="PTHR31973">
    <property type="entry name" value="POLYPROTEIN, PUTATIVE-RELATED"/>
    <property type="match status" value="1"/>
</dbReference>
<protein>
    <recommendedName>
        <fullName evidence="6">SWIM-type domain-containing protein</fullName>
    </recommendedName>
</protein>
<feature type="compositionally biased region" description="Polar residues" evidence="5">
    <location>
        <begin position="841"/>
        <end position="858"/>
    </location>
</feature>
<evidence type="ECO:0000256" key="1">
    <source>
        <dbReference type="ARBA" id="ARBA00022723"/>
    </source>
</evidence>
<keyword evidence="8" id="KW-1185">Reference proteome</keyword>
<feature type="domain" description="SWIM-type" evidence="6">
    <location>
        <begin position="674"/>
        <end position="706"/>
    </location>
</feature>
<sequence length="920" mass="104603">MSNERQILEMWINGRMVHSPETMYKGGQKHEFLIDLDLLNLTVLYELYYKYGGTKSVVDFYYLLPGYSLRRWELRLFPPYIVDLNMVGEDDAIPGVNDPVHEVNNAEVHEDDDAEPGVNDPVHEEDDAEPEVNAMNNEEEVHASPIQEEDQRSRAAKKGKGISTEEGMQTEARHSIREVKKRKEKGIEEECEEIEEGEMDDVAEDDRANDEFSDALGFLLEDIEGSSDDDNFTEKNPSKQTLYKRLRKFMAANKKEDDYLISLDESENENEDRGEQRRRHTYFRKADWNMKGKNLLKGMKFQNYKVYREAMRDYCVRMGVDLHFIRNEASRITARLAKTKYIAKRLEKIIRDYPFVSTEQLKNNVSRRIGLEVSAAKIARAKNEAIAKIIGEDGKQYEMLWDDCETVRVKNPGSLILLRMKEGAEPPVFDKMYFSLAAMKNGFLAGCKPVLQLDECFLKTLFGGQLLVVVGEHGNDNMVPITLAIVQVENLENWKWFLSVMLEDIGGLDQSHRWTFITDGKKGLLEAIAELAPYAEYRYCVRHMYENFKKKYSSTKLKNIFWSAVSSANRADFEMYIQRITTSNCDLLVNNLSESFNNMILPARDKPIISMFEWIRRRLMSRIQKKREGMKNYASVICPNIRKKVDKEQSLARHCWARFCGGSEFEIDHFLDKYVVDLQLKTCICSMFQLCGYLCCHACAAISKRRVSGQGDYIKINYPILRAPAIKRKRGRPRKRRIRGAGEGVDNTKTPAEAEEEPYQQVQTDHETVTQSSSTPQPIQASQNDPSSQSAVLGNTSRNSRPRKQSSRGGSDKGRTYLRRRNVALLSVCSNVNQQSSSNVPTETATSVQNPSATATDSTRGKTAPSSIGRTGAAVAGTNLLPKTTTSRKTGTSSGTKSTTPTPVGKKRKPSIADALKNIR</sequence>
<feature type="region of interest" description="Disordered" evidence="5">
    <location>
        <begin position="107"/>
        <end position="184"/>
    </location>
</feature>
<evidence type="ECO:0000259" key="6">
    <source>
        <dbReference type="PROSITE" id="PS50966"/>
    </source>
</evidence>
<dbReference type="InterPro" id="IPR018289">
    <property type="entry name" value="MULE_transposase_dom"/>
</dbReference>
<feature type="compositionally biased region" description="Polar residues" evidence="5">
    <location>
        <begin position="769"/>
        <end position="799"/>
    </location>
</feature>
<dbReference type="InterPro" id="IPR006564">
    <property type="entry name" value="Znf_PMZ"/>
</dbReference>
<evidence type="ECO:0000256" key="4">
    <source>
        <dbReference type="PROSITE-ProRule" id="PRU00325"/>
    </source>
</evidence>
<feature type="compositionally biased region" description="Basic residues" evidence="5">
    <location>
        <begin position="727"/>
        <end position="739"/>
    </location>
</feature>
<dbReference type="InterPro" id="IPR007527">
    <property type="entry name" value="Znf_SWIM"/>
</dbReference>
<proteinExistence type="predicted"/>
<dbReference type="Pfam" id="PF10551">
    <property type="entry name" value="MULE"/>
    <property type="match status" value="1"/>
</dbReference>
<evidence type="ECO:0000256" key="5">
    <source>
        <dbReference type="SAM" id="MobiDB-lite"/>
    </source>
</evidence>
<name>A0AAV6XD28_9LAMI</name>
<feature type="compositionally biased region" description="Low complexity" evidence="5">
    <location>
        <begin position="882"/>
        <end position="904"/>
    </location>
</feature>
<dbReference type="PROSITE" id="PS50966">
    <property type="entry name" value="ZF_SWIM"/>
    <property type="match status" value="1"/>
</dbReference>
<gene>
    <name evidence="7" type="ORF">BUALT_Bualt06G0050200</name>
</gene>
<keyword evidence="1" id="KW-0479">Metal-binding</keyword>
<dbReference type="Pfam" id="PF04434">
    <property type="entry name" value="SWIM"/>
    <property type="match status" value="1"/>
</dbReference>
<dbReference type="SMART" id="SM00575">
    <property type="entry name" value="ZnF_PMZ"/>
    <property type="match status" value="1"/>
</dbReference>
<accession>A0AAV6XD28</accession>
<dbReference type="Proteomes" id="UP000826271">
    <property type="component" value="Unassembled WGS sequence"/>
</dbReference>
<keyword evidence="2 4" id="KW-0863">Zinc-finger</keyword>
<dbReference type="EMBL" id="WHWC01000006">
    <property type="protein sequence ID" value="KAG8380766.1"/>
    <property type="molecule type" value="Genomic_DNA"/>
</dbReference>
<evidence type="ECO:0000256" key="3">
    <source>
        <dbReference type="ARBA" id="ARBA00022833"/>
    </source>
</evidence>
<dbReference type="PANTHER" id="PTHR31973:SF187">
    <property type="entry name" value="MUTATOR TRANSPOSASE MUDRA PROTEIN"/>
    <property type="match status" value="1"/>
</dbReference>
<evidence type="ECO:0000256" key="2">
    <source>
        <dbReference type="ARBA" id="ARBA00022771"/>
    </source>
</evidence>
<evidence type="ECO:0000313" key="7">
    <source>
        <dbReference type="EMBL" id="KAG8380766.1"/>
    </source>
</evidence>
<reference evidence="7" key="1">
    <citation type="submission" date="2019-10" db="EMBL/GenBank/DDBJ databases">
        <authorList>
            <person name="Zhang R."/>
            <person name="Pan Y."/>
            <person name="Wang J."/>
            <person name="Ma R."/>
            <person name="Yu S."/>
        </authorList>
    </citation>
    <scope>NUCLEOTIDE SEQUENCE</scope>
    <source>
        <strain evidence="7">LA-IB0</strain>
        <tissue evidence="7">Leaf</tissue>
    </source>
</reference>
<comment type="caution">
    <text evidence="7">The sequence shown here is derived from an EMBL/GenBank/DDBJ whole genome shotgun (WGS) entry which is preliminary data.</text>
</comment>
<keyword evidence="3" id="KW-0862">Zinc</keyword>
<evidence type="ECO:0000313" key="8">
    <source>
        <dbReference type="Proteomes" id="UP000826271"/>
    </source>
</evidence>
<feature type="region of interest" description="Disordered" evidence="5">
    <location>
        <begin position="833"/>
        <end position="920"/>
    </location>
</feature>
<organism evidence="7 8">
    <name type="scientific">Buddleja alternifolia</name>
    <dbReference type="NCBI Taxonomy" id="168488"/>
    <lineage>
        <taxon>Eukaryota</taxon>
        <taxon>Viridiplantae</taxon>
        <taxon>Streptophyta</taxon>
        <taxon>Embryophyta</taxon>
        <taxon>Tracheophyta</taxon>
        <taxon>Spermatophyta</taxon>
        <taxon>Magnoliopsida</taxon>
        <taxon>eudicotyledons</taxon>
        <taxon>Gunneridae</taxon>
        <taxon>Pentapetalae</taxon>
        <taxon>asterids</taxon>
        <taxon>lamiids</taxon>
        <taxon>Lamiales</taxon>
        <taxon>Scrophulariaceae</taxon>
        <taxon>Buddlejeae</taxon>
        <taxon>Buddleja</taxon>
    </lineage>
</organism>
<dbReference type="AlphaFoldDB" id="A0AAV6XD28"/>
<dbReference type="GO" id="GO:0008270">
    <property type="term" value="F:zinc ion binding"/>
    <property type="evidence" value="ECO:0007669"/>
    <property type="project" value="UniProtKB-KW"/>
</dbReference>
<feature type="region of interest" description="Disordered" evidence="5">
    <location>
        <begin position="727"/>
        <end position="818"/>
    </location>
</feature>